<dbReference type="Proteomes" id="UP000294506">
    <property type="component" value="Unassembled WGS sequence"/>
</dbReference>
<keyword evidence="1" id="KW-0812">Transmembrane</keyword>
<protein>
    <submittedName>
        <fullName evidence="2">Uncharacterized protein</fullName>
    </submittedName>
</protein>
<sequence>MNVLTGLSILIGGVLIIVFRESIYHTGRRMAQSRQDERQLRFINKVSSKFVTFIGIGWLFVGVIFIIEPSR</sequence>
<feature type="transmembrane region" description="Helical" evidence="1">
    <location>
        <begin position="6"/>
        <end position="25"/>
    </location>
</feature>
<keyword evidence="1" id="KW-0472">Membrane</keyword>
<feature type="transmembrane region" description="Helical" evidence="1">
    <location>
        <begin position="46"/>
        <end position="67"/>
    </location>
</feature>
<dbReference type="EMBL" id="SOAN01000001">
    <property type="protein sequence ID" value="TDS87807.1"/>
    <property type="molecule type" value="Genomic_DNA"/>
</dbReference>
<comment type="caution">
    <text evidence="2">The sequence shown here is derived from an EMBL/GenBank/DDBJ whole genome shotgun (WGS) entry which is preliminary data.</text>
</comment>
<reference evidence="2 3" key="1">
    <citation type="submission" date="2019-03" db="EMBL/GenBank/DDBJ databases">
        <title>Genomic Encyclopedia of Type Strains, Phase III (KMG-III): the genomes of soil and plant-associated and newly described type strains.</title>
        <authorList>
            <person name="Whitman W."/>
        </authorList>
    </citation>
    <scope>NUCLEOTIDE SEQUENCE [LARGE SCALE GENOMIC DNA]</scope>
    <source>
        <strain evidence="2 3">DSM 27373</strain>
    </source>
</reference>
<evidence type="ECO:0000313" key="3">
    <source>
        <dbReference type="Proteomes" id="UP000294506"/>
    </source>
</evidence>
<evidence type="ECO:0000313" key="2">
    <source>
        <dbReference type="EMBL" id="TDS87807.1"/>
    </source>
</evidence>
<gene>
    <name evidence="2" type="ORF">EV640_101603</name>
</gene>
<evidence type="ECO:0000256" key="1">
    <source>
        <dbReference type="SAM" id="Phobius"/>
    </source>
</evidence>
<proteinExistence type="predicted"/>
<organism evidence="2 3">
    <name type="scientific">Nesterenkonia aurantiaca</name>
    <dbReference type="NCBI Taxonomy" id="1436010"/>
    <lineage>
        <taxon>Bacteria</taxon>
        <taxon>Bacillati</taxon>
        <taxon>Actinomycetota</taxon>
        <taxon>Actinomycetes</taxon>
        <taxon>Micrococcales</taxon>
        <taxon>Micrococcaceae</taxon>
        <taxon>Nesterenkonia</taxon>
    </lineage>
</organism>
<dbReference type="AlphaFoldDB" id="A0A4R7G8M8"/>
<accession>A0A4R7G8M8</accession>
<keyword evidence="3" id="KW-1185">Reference proteome</keyword>
<dbReference type="RefSeq" id="WP_036475700.1">
    <property type="nucleotide sequence ID" value="NZ_JBIMET010000006.1"/>
</dbReference>
<keyword evidence="1" id="KW-1133">Transmembrane helix</keyword>
<name>A0A4R7G8M8_9MICC</name>